<feature type="signal peptide" evidence="1">
    <location>
        <begin position="1"/>
        <end position="19"/>
    </location>
</feature>
<feature type="chain" id="PRO_5001865540" evidence="1">
    <location>
        <begin position="20"/>
        <end position="272"/>
    </location>
</feature>
<evidence type="ECO:0000313" key="3">
    <source>
        <dbReference type="Proteomes" id="UP000029224"/>
    </source>
</evidence>
<keyword evidence="1" id="KW-0732">Signal</keyword>
<dbReference type="EMBL" id="BBMT01000003">
    <property type="protein sequence ID" value="GAL33244.1"/>
    <property type="molecule type" value="Genomic_DNA"/>
</dbReference>
<organism evidence="2 3">
    <name type="scientific">Vibrio maritimus</name>
    <dbReference type="NCBI Taxonomy" id="990268"/>
    <lineage>
        <taxon>Bacteria</taxon>
        <taxon>Pseudomonadati</taxon>
        <taxon>Pseudomonadota</taxon>
        <taxon>Gammaproteobacteria</taxon>
        <taxon>Vibrionales</taxon>
        <taxon>Vibrionaceae</taxon>
        <taxon>Vibrio</taxon>
    </lineage>
</organism>
<dbReference type="OrthoDB" id="9830384at2"/>
<name>A0A090T3C4_9VIBR</name>
<proteinExistence type="predicted"/>
<reference evidence="2 3" key="1">
    <citation type="submission" date="2014-09" db="EMBL/GenBank/DDBJ databases">
        <title>Vibrio maritimus JCM 19240. (C210) whole genome shotgun sequence.</title>
        <authorList>
            <person name="Sawabe T."/>
            <person name="Meirelles P."/>
            <person name="Nakanishi M."/>
            <person name="Sayaka M."/>
            <person name="Hattori M."/>
            <person name="Ohkuma M."/>
        </authorList>
    </citation>
    <scope>NUCLEOTIDE SEQUENCE [LARGE SCALE GENOMIC DNA]</scope>
    <source>
        <strain evidence="2 3">JCM 19240</strain>
    </source>
</reference>
<comment type="caution">
    <text evidence="2">The sequence shown here is derived from an EMBL/GenBank/DDBJ whole genome shotgun (WGS) entry which is preliminary data.</text>
</comment>
<evidence type="ECO:0000256" key="1">
    <source>
        <dbReference type="SAM" id="SignalP"/>
    </source>
</evidence>
<accession>A0A090T3C4</accession>
<dbReference type="Proteomes" id="UP000029224">
    <property type="component" value="Unassembled WGS sequence"/>
</dbReference>
<keyword evidence="3" id="KW-1185">Reference proteome</keyword>
<protein>
    <submittedName>
        <fullName evidence="2">Uncharacterized protein</fullName>
    </submittedName>
</protein>
<dbReference type="AlphaFoldDB" id="A0A090T3C4"/>
<reference evidence="2 3" key="2">
    <citation type="submission" date="2014-09" db="EMBL/GenBank/DDBJ databases">
        <authorList>
            <consortium name="NBRP consortium"/>
            <person name="Sawabe T."/>
            <person name="Meirelles P."/>
            <person name="Nakanishi M."/>
            <person name="Sayaka M."/>
            <person name="Hattori M."/>
            <person name="Ohkuma M."/>
        </authorList>
    </citation>
    <scope>NUCLEOTIDE SEQUENCE [LARGE SCALE GENOMIC DNA]</scope>
    <source>
        <strain evidence="2 3">JCM 19240</strain>
    </source>
</reference>
<sequence length="272" mass="28642">MKKLALLTASILASGAVVASPIYDFDEVQGGGTNVSGTNIRDALTSSGLVQTLDNDAEVHMENGGGNDVVIIQGELGGAEHNRAFVDIESEGWSNDVRIRQHIVENDAIVQVGKEDSSDESFNNVVDINQSANVAGTSAGNGVNRAWVSLDDAGNSIVNIDQDYNNRAAVVIDGNSSLATGNTVDVNQLGKAHNTNVGIFGDSDRNDVYVKHMDGHGKSQADISIKNSSNNRGSNNWGGYAQDGIHVVQSTGDYAGVFVTNSNSNAVFIYQN</sequence>
<evidence type="ECO:0000313" key="2">
    <source>
        <dbReference type="EMBL" id="GAL33244.1"/>
    </source>
</evidence>
<gene>
    <name evidence="2" type="ORF">JCM19240_1940</name>
</gene>